<feature type="compositionally biased region" description="Low complexity" evidence="1">
    <location>
        <begin position="183"/>
        <end position="201"/>
    </location>
</feature>
<feature type="compositionally biased region" description="Basic and acidic residues" evidence="1">
    <location>
        <begin position="660"/>
        <end position="672"/>
    </location>
</feature>
<protein>
    <submittedName>
        <fullName evidence="2">Uncharacterized protein</fullName>
    </submittedName>
</protein>
<reference evidence="2" key="1">
    <citation type="journal article" date="2020" name="bioRxiv">
        <title>Comparative genomics of Chlamydomonas.</title>
        <authorList>
            <person name="Craig R.J."/>
            <person name="Hasan A.R."/>
            <person name="Ness R.W."/>
            <person name="Keightley P.D."/>
        </authorList>
    </citation>
    <scope>NUCLEOTIDE SEQUENCE</scope>
    <source>
        <strain evidence="2">CCAP 11/70</strain>
    </source>
</reference>
<evidence type="ECO:0000313" key="3">
    <source>
        <dbReference type="Proteomes" id="UP000612055"/>
    </source>
</evidence>
<feature type="compositionally biased region" description="Basic and acidic residues" evidence="1">
    <location>
        <begin position="588"/>
        <end position="616"/>
    </location>
</feature>
<dbReference type="AlphaFoldDB" id="A0A836C323"/>
<feature type="region of interest" description="Disordered" evidence="1">
    <location>
        <begin position="21"/>
        <end position="94"/>
    </location>
</feature>
<accession>A0A836C323</accession>
<comment type="caution">
    <text evidence="2">The sequence shown here is derived from an EMBL/GenBank/DDBJ whole genome shotgun (WGS) entry which is preliminary data.</text>
</comment>
<organism evidence="2 3">
    <name type="scientific">Edaphochlamys debaryana</name>
    <dbReference type="NCBI Taxonomy" id="47281"/>
    <lineage>
        <taxon>Eukaryota</taxon>
        <taxon>Viridiplantae</taxon>
        <taxon>Chlorophyta</taxon>
        <taxon>core chlorophytes</taxon>
        <taxon>Chlorophyceae</taxon>
        <taxon>CS clade</taxon>
        <taxon>Chlamydomonadales</taxon>
        <taxon>Chlamydomonadales incertae sedis</taxon>
        <taxon>Edaphochlamys</taxon>
    </lineage>
</organism>
<feature type="compositionally biased region" description="Low complexity" evidence="1">
    <location>
        <begin position="68"/>
        <end position="94"/>
    </location>
</feature>
<gene>
    <name evidence="2" type="ORF">HYH03_004803</name>
</gene>
<feature type="region of interest" description="Disordered" evidence="1">
    <location>
        <begin position="570"/>
        <end position="672"/>
    </location>
</feature>
<feature type="compositionally biased region" description="Low complexity" evidence="1">
    <location>
        <begin position="385"/>
        <end position="394"/>
    </location>
</feature>
<feature type="region of interest" description="Disordered" evidence="1">
    <location>
        <begin position="114"/>
        <end position="150"/>
    </location>
</feature>
<keyword evidence="3" id="KW-1185">Reference proteome</keyword>
<feature type="compositionally biased region" description="Basic and acidic residues" evidence="1">
    <location>
        <begin position="317"/>
        <end position="327"/>
    </location>
</feature>
<feature type="compositionally biased region" description="Low complexity" evidence="1">
    <location>
        <begin position="221"/>
        <end position="243"/>
    </location>
</feature>
<sequence length="750" mass="77800">MPYVSEEAWAAWSQKLKLVGATGQPAAQAASVRPEAAAQANPQPAHTTAGGSGQHLSPEGNHNEEPATDVAAAAAAAAAAAWEDVAPEPAEAAPAAFGEAPECGEGRLAPTSSVRACDTGLGTDAPPLLQPAASLGSPPTPRARGPPLQLGSFQERVPAATGIAVPSDAVGSRADGACVGTSPGVAARAAPAEEAQAGPAPTVRAGSEDSDDVPLARRVSNTGNAAATTTGRGGAPAARDAPGQRGQPHASVAAEAKRSVKATDSDEDVPLARRCSNTGAPAAPATAPAGIKPVSHNPDNNSVPGQPLRKPTPAAGEQERAQEEAHNRQNNASPCKAGRAGSSEGDEDVPLVQCRRARQPSSRPPPLALKTQGSSDVEEDVFGGAQAAEPAAEESLAKRRRLISLASNGPNAGRGPRANTADPGAPVPEAPSAQPPSPVRPPSPLPSPNPPAPERPRRRASSRERAPAPAAAAAPGAGAQTGGPRFKPAGAGGLPAPPKEGWSCGTQWATDVRDWLLARGGGKVYLSELKENGYAVPNALLDQAKCGALSFIQRYPHLLEMERTLFAHNLVGPRQPGHNPSPSPPAPEEQRGLERAGSRGRSRERASNTAWERGRDGYPTQDNRTRSSSRSRSRSRSRDRSRSHTRHRSSSRGRGRSRSRSAERRPAGGRMTADEYAHRVLVYLQTRFPRGAPLSELNRNGLACPDYLLGQNGKVAAFFKRYRNLWTISEDTPMTLTAYGSGHGRGADPR</sequence>
<feature type="region of interest" description="Disordered" evidence="1">
    <location>
        <begin position="164"/>
        <end position="502"/>
    </location>
</feature>
<feature type="compositionally biased region" description="Pro residues" evidence="1">
    <location>
        <begin position="425"/>
        <end position="453"/>
    </location>
</feature>
<name>A0A836C323_9CHLO</name>
<dbReference type="EMBL" id="JAEHOE010000015">
    <property type="protein sequence ID" value="KAG2497214.1"/>
    <property type="molecule type" value="Genomic_DNA"/>
</dbReference>
<evidence type="ECO:0000256" key="1">
    <source>
        <dbReference type="SAM" id="MobiDB-lite"/>
    </source>
</evidence>
<feature type="compositionally biased region" description="Low complexity" evidence="1">
    <location>
        <begin position="36"/>
        <end position="49"/>
    </location>
</feature>
<evidence type="ECO:0000313" key="2">
    <source>
        <dbReference type="EMBL" id="KAG2497214.1"/>
    </source>
</evidence>
<proteinExistence type="predicted"/>
<feature type="compositionally biased region" description="Low complexity" evidence="1">
    <location>
        <begin position="467"/>
        <end position="478"/>
    </location>
</feature>
<feature type="compositionally biased region" description="Basic residues" evidence="1">
    <location>
        <begin position="643"/>
        <end position="659"/>
    </location>
</feature>
<feature type="compositionally biased region" description="Low complexity" evidence="1">
    <location>
        <begin position="278"/>
        <end position="290"/>
    </location>
</feature>
<feature type="compositionally biased region" description="Basic and acidic residues" evidence="1">
    <location>
        <begin position="255"/>
        <end position="264"/>
    </location>
</feature>
<dbReference type="Proteomes" id="UP000612055">
    <property type="component" value="Unassembled WGS sequence"/>
</dbReference>